<gene>
    <name evidence="2" type="ORF">GCM10017083_48170</name>
</gene>
<dbReference type="PANTHER" id="PTHR34203">
    <property type="entry name" value="METHYLTRANSFERASE, FKBM FAMILY PROTEIN"/>
    <property type="match status" value="1"/>
</dbReference>
<organism evidence="2 3">
    <name type="scientific">Thalassobaculum fulvum</name>
    <dbReference type="NCBI Taxonomy" id="1633335"/>
    <lineage>
        <taxon>Bacteria</taxon>
        <taxon>Pseudomonadati</taxon>
        <taxon>Pseudomonadota</taxon>
        <taxon>Alphaproteobacteria</taxon>
        <taxon>Rhodospirillales</taxon>
        <taxon>Thalassobaculaceae</taxon>
        <taxon>Thalassobaculum</taxon>
    </lineage>
</organism>
<comment type="caution">
    <text evidence="2">The sequence shown here is derived from an EMBL/GenBank/DDBJ whole genome shotgun (WGS) entry which is preliminary data.</text>
</comment>
<dbReference type="InterPro" id="IPR052514">
    <property type="entry name" value="SAM-dependent_MTase"/>
</dbReference>
<dbReference type="AlphaFoldDB" id="A0A919CRX1"/>
<name>A0A919CRX1_9PROT</name>
<reference evidence="2" key="2">
    <citation type="submission" date="2020-09" db="EMBL/GenBank/DDBJ databases">
        <authorList>
            <person name="Sun Q."/>
            <person name="Kim S."/>
        </authorList>
    </citation>
    <scope>NUCLEOTIDE SEQUENCE</scope>
    <source>
        <strain evidence="2">KCTC 42651</strain>
    </source>
</reference>
<feature type="domain" description="Methyltransferase FkbM" evidence="1">
    <location>
        <begin position="140"/>
        <end position="281"/>
    </location>
</feature>
<proteinExistence type="predicted"/>
<evidence type="ECO:0000313" key="2">
    <source>
        <dbReference type="EMBL" id="GHD61149.1"/>
    </source>
</evidence>
<dbReference type="Pfam" id="PF05050">
    <property type="entry name" value="Methyltransf_21"/>
    <property type="match status" value="1"/>
</dbReference>
<dbReference type="InterPro" id="IPR006342">
    <property type="entry name" value="FkbM_mtfrase"/>
</dbReference>
<dbReference type="NCBIfam" id="TIGR01444">
    <property type="entry name" value="fkbM_fam"/>
    <property type="match status" value="1"/>
</dbReference>
<sequence>MTDQRDAEQAFKAMWRRMLADPAAVDLNKANFDYAMEAVAPGVLTRMAKMQACFRPTPQNEHQVLIVGRLDYGRRARLGVLPRAPSARTVDFGDGLALRFARHPAAEYFMTRVLPKDGVHEPELVEYLKRTLRHRDVVVDIGAHTGYVSCVAAALGATVIAVEMQPTLIPMIQLNAALNDLWSVHPLCAAIGDRNGMVPTYRINPSPGTQSAVWHWETSKFPFGSVNHDCIPCLTLDSLFPGPELPSLVKVDVEGAEGRVLAGAGDLIRKRQTRFMVEVHAHLLPKYGTRLPDLLAPFEADGWTLSMLTTDGLRPLTREAFVDPEGPIARHAHNAPVLFEPRSG</sequence>
<reference evidence="2" key="1">
    <citation type="journal article" date="2014" name="Int. J. Syst. Evol. Microbiol.">
        <title>Complete genome sequence of Corynebacterium casei LMG S-19264T (=DSM 44701T), isolated from a smear-ripened cheese.</title>
        <authorList>
            <consortium name="US DOE Joint Genome Institute (JGI-PGF)"/>
            <person name="Walter F."/>
            <person name="Albersmeier A."/>
            <person name="Kalinowski J."/>
            <person name="Ruckert C."/>
        </authorList>
    </citation>
    <scope>NUCLEOTIDE SEQUENCE</scope>
    <source>
        <strain evidence="2">KCTC 42651</strain>
    </source>
</reference>
<evidence type="ECO:0000313" key="3">
    <source>
        <dbReference type="Proteomes" id="UP000630353"/>
    </source>
</evidence>
<dbReference type="Proteomes" id="UP000630353">
    <property type="component" value="Unassembled WGS sequence"/>
</dbReference>
<dbReference type="PANTHER" id="PTHR34203:SF15">
    <property type="entry name" value="SLL1173 PROTEIN"/>
    <property type="match status" value="1"/>
</dbReference>
<dbReference type="Gene3D" id="3.40.50.150">
    <property type="entry name" value="Vaccinia Virus protein VP39"/>
    <property type="match status" value="1"/>
</dbReference>
<dbReference type="SUPFAM" id="SSF53335">
    <property type="entry name" value="S-adenosyl-L-methionine-dependent methyltransferases"/>
    <property type="match status" value="1"/>
</dbReference>
<dbReference type="EMBL" id="BMZS01000012">
    <property type="protein sequence ID" value="GHD61149.1"/>
    <property type="molecule type" value="Genomic_DNA"/>
</dbReference>
<evidence type="ECO:0000259" key="1">
    <source>
        <dbReference type="Pfam" id="PF05050"/>
    </source>
</evidence>
<keyword evidence="3" id="KW-1185">Reference proteome</keyword>
<dbReference type="InterPro" id="IPR029063">
    <property type="entry name" value="SAM-dependent_MTases_sf"/>
</dbReference>
<accession>A0A919CRX1</accession>
<dbReference type="RefSeq" id="WP_189994495.1">
    <property type="nucleotide sequence ID" value="NZ_BMZS01000012.1"/>
</dbReference>
<protein>
    <recommendedName>
        <fullName evidence="1">Methyltransferase FkbM domain-containing protein</fullName>
    </recommendedName>
</protein>